<proteinExistence type="predicted"/>
<evidence type="ECO:0000313" key="3">
    <source>
        <dbReference type="Proteomes" id="UP001549146"/>
    </source>
</evidence>
<dbReference type="RefSeq" id="WP_354508796.1">
    <property type="nucleotide sequence ID" value="NZ_JBEPMO010000008.1"/>
</dbReference>
<reference evidence="2 3" key="1">
    <citation type="submission" date="2024-06" db="EMBL/GenBank/DDBJ databases">
        <title>Genomic Encyclopedia of Type Strains, Phase IV (KMG-IV): sequencing the most valuable type-strain genomes for metagenomic binning, comparative biology and taxonomic classification.</title>
        <authorList>
            <person name="Goeker M."/>
        </authorList>
    </citation>
    <scope>NUCLEOTIDE SEQUENCE [LARGE SCALE GENOMIC DNA]</scope>
    <source>
        <strain evidence="2 3">DSM 29388</strain>
    </source>
</reference>
<gene>
    <name evidence="2" type="ORF">ABID46_001584</name>
</gene>
<name>A0ABV2LTW1_9FLAO</name>
<keyword evidence="1" id="KW-0732">Signal</keyword>
<accession>A0ABV2LTW1</accession>
<dbReference type="Proteomes" id="UP001549146">
    <property type="component" value="Unassembled WGS sequence"/>
</dbReference>
<protein>
    <recommendedName>
        <fullName evidence="4">Por secretion system C-terminal sorting domain-containing protein</fullName>
    </recommendedName>
</protein>
<dbReference type="InterPro" id="IPR015943">
    <property type="entry name" value="WD40/YVTN_repeat-like_dom_sf"/>
</dbReference>
<feature type="chain" id="PRO_5045767880" description="Por secretion system C-terminal sorting domain-containing protein" evidence="1">
    <location>
        <begin position="20"/>
        <end position="373"/>
    </location>
</feature>
<evidence type="ECO:0000256" key="1">
    <source>
        <dbReference type="SAM" id="SignalP"/>
    </source>
</evidence>
<keyword evidence="3" id="KW-1185">Reference proteome</keyword>
<dbReference type="EMBL" id="JBEPMO010000008">
    <property type="protein sequence ID" value="MET3732000.1"/>
    <property type="molecule type" value="Genomic_DNA"/>
</dbReference>
<dbReference type="Gene3D" id="2.130.10.10">
    <property type="entry name" value="YVTN repeat-like/Quinoprotein amine dehydrogenase"/>
    <property type="match status" value="1"/>
</dbReference>
<evidence type="ECO:0000313" key="2">
    <source>
        <dbReference type="EMBL" id="MET3732000.1"/>
    </source>
</evidence>
<evidence type="ECO:0008006" key="4">
    <source>
        <dbReference type="Google" id="ProtNLM"/>
    </source>
</evidence>
<feature type="signal peptide" evidence="1">
    <location>
        <begin position="1"/>
        <end position="19"/>
    </location>
</feature>
<organism evidence="2 3">
    <name type="scientific">Moheibacter stercoris</name>
    <dbReference type="NCBI Taxonomy" id="1628251"/>
    <lineage>
        <taxon>Bacteria</taxon>
        <taxon>Pseudomonadati</taxon>
        <taxon>Bacteroidota</taxon>
        <taxon>Flavobacteriia</taxon>
        <taxon>Flavobacteriales</taxon>
        <taxon>Weeksellaceae</taxon>
        <taxon>Moheibacter</taxon>
    </lineage>
</organism>
<comment type="caution">
    <text evidence="2">The sequence shown here is derived from an EMBL/GenBank/DDBJ whole genome shotgun (WGS) entry which is preliminary data.</text>
</comment>
<dbReference type="SUPFAM" id="SSF101898">
    <property type="entry name" value="NHL repeat"/>
    <property type="match status" value="1"/>
</dbReference>
<sequence>MKKSLLFTSMLVAGITVNAQDIYAATGLTKGKIEFNDFRTLDANNLNSSNILLSKADKLTIENAETNATKACSCGKYIAAMTVSNTGELVYMPMNNNRVALVDAASKQGSIVEIASANVVNTDQGSYYARMTTASDGFMYALNNNGTELLKISSNGTVQNLGSIPSIAEFAKASGIATSVYGGDMIADAFGNIYALSAAGHVFKINPNKMVSDYLGQIKGLPEKYTVNGAAVMADGKVLIGTTANFGFYTLDFETLKATFRSDYAVPVYDLASKHFLRQAELDGMANSNYSLYPTIVKNSELNIVAKTNDLSNLNVVVYNLNNKQVYANTLNVRSVGEYKVNLSGSLQPGIYILKATNQAGVEVINTKFTLVR</sequence>